<feature type="region of interest" description="Disordered" evidence="1">
    <location>
        <begin position="20"/>
        <end position="233"/>
    </location>
</feature>
<evidence type="ECO:0000313" key="3">
    <source>
        <dbReference type="EMBL" id="PWY89540.1"/>
    </source>
</evidence>
<feature type="domain" description="UspA" evidence="2">
    <location>
        <begin position="610"/>
        <end position="700"/>
    </location>
</feature>
<feature type="compositionally biased region" description="Basic and acidic residues" evidence="1">
    <location>
        <begin position="160"/>
        <end position="173"/>
    </location>
</feature>
<dbReference type="AlphaFoldDB" id="A0A317WZ84"/>
<reference evidence="3 4" key="1">
    <citation type="submission" date="2016-12" db="EMBL/GenBank/DDBJ databases">
        <title>The genomes of Aspergillus section Nigri reveals drivers in fungal speciation.</title>
        <authorList>
            <consortium name="DOE Joint Genome Institute"/>
            <person name="Vesth T.C."/>
            <person name="Nybo J."/>
            <person name="Theobald S."/>
            <person name="Brandl J."/>
            <person name="Frisvad J.C."/>
            <person name="Nielsen K.F."/>
            <person name="Lyhne E.K."/>
            <person name="Kogle M.E."/>
            <person name="Kuo A."/>
            <person name="Riley R."/>
            <person name="Clum A."/>
            <person name="Nolan M."/>
            <person name="Lipzen A."/>
            <person name="Salamov A."/>
            <person name="Henrissat B."/>
            <person name="Wiebenga A."/>
            <person name="De Vries R.P."/>
            <person name="Grigoriev I.V."/>
            <person name="Mortensen U.H."/>
            <person name="Andersen M.R."/>
            <person name="Baker S.E."/>
        </authorList>
    </citation>
    <scope>NUCLEOTIDE SEQUENCE [LARGE SCALE GENOMIC DNA]</scope>
    <source>
        <strain evidence="3 4">CBS 115572</strain>
    </source>
</reference>
<feature type="compositionally biased region" description="Polar residues" evidence="1">
    <location>
        <begin position="146"/>
        <end position="159"/>
    </location>
</feature>
<evidence type="ECO:0000259" key="2">
    <source>
        <dbReference type="Pfam" id="PF00582"/>
    </source>
</evidence>
<feature type="compositionally biased region" description="Basic and acidic residues" evidence="1">
    <location>
        <begin position="409"/>
        <end position="421"/>
    </location>
</feature>
<evidence type="ECO:0000313" key="4">
    <source>
        <dbReference type="Proteomes" id="UP000246702"/>
    </source>
</evidence>
<dbReference type="OrthoDB" id="992776at2759"/>
<dbReference type="GeneID" id="37115385"/>
<protein>
    <recommendedName>
        <fullName evidence="2">UspA domain-containing protein</fullName>
    </recommendedName>
</protein>
<feature type="compositionally biased region" description="Low complexity" evidence="1">
    <location>
        <begin position="210"/>
        <end position="219"/>
    </location>
</feature>
<dbReference type="InterPro" id="IPR006016">
    <property type="entry name" value="UspA"/>
</dbReference>
<dbReference type="Gene3D" id="3.40.50.620">
    <property type="entry name" value="HUPs"/>
    <property type="match status" value="1"/>
</dbReference>
<dbReference type="InterPro" id="IPR006015">
    <property type="entry name" value="Universal_stress_UspA"/>
</dbReference>
<feature type="compositionally biased region" description="Low complexity" evidence="1">
    <location>
        <begin position="125"/>
        <end position="138"/>
    </location>
</feature>
<sequence length="731" mass="78294">MPYYSRKPAHMSLETALEEERRELLEEMGEGPSPASYRRRSLLDISPSPGFLPPRHGSIAGIGVGVTPPSSSSAVRHPSHYSSYSSPSPLPSSPRRSSATPSSTATATSFNPSPATATTPPPLPRTTTTATTTTSAVAPPLPSAQRKGSVQSDGSVSPHRSTDLVSGDKEKSGDSNTSNGASNNTRIKSEHKSGPSIRWDSSTDMPPSVANRNASRRAAQPQEKPSNRLPSMAAVMSGLDLKVGFPSFVRGRDSSRSNSTRGTSLDSRVASLRPGRSNSPKRRWLSPNARGPAAEPAKPAVTSKKETSPTTNATKEPSPESRPGSPEVETKSSAPGEARLEKDHFDNENNPIETSDEDVGESTSSDDEAAHEDDSDVKRGRKKTVDKDPPVSTGQRQLTTTKTAPVFRSDNDSAGKAELVHTAKQGPVPKKPDVHPRTSFDSASATNTPFGSEDEAELCDIKRAQKLGIQMSAIDSTVQHRSIRTIIRGDYTDLQEEAEGSRRRQRKYLVATDLSEESVYALEWTIGTILRDGDTMYAVCAMHDETATPASVQIGDGAKAMQDAAAVVGSQTAETAEKAQNDSNSHLPRALFGRLGTDSKPSSVDARGMSKAESERVHAVEVISQTCVRLLRKTLLQVRVAVEAIHCKSPKHMITEAIDGLDPTLVIVGARGRSALKGVLLGSFSNYLVMHSSVPVMVARKKLKQTKNKKTNVRLSNNLTTPKKLALAKVD</sequence>
<dbReference type="PRINTS" id="PR01438">
    <property type="entry name" value="UNVRSLSTRESS"/>
</dbReference>
<dbReference type="SUPFAM" id="SSF52402">
    <property type="entry name" value="Adenine nucleotide alpha hydrolases-like"/>
    <property type="match status" value="1"/>
</dbReference>
<dbReference type="InterPro" id="IPR014729">
    <property type="entry name" value="Rossmann-like_a/b/a_fold"/>
</dbReference>
<feature type="compositionally biased region" description="Low complexity" evidence="1">
    <location>
        <begin position="82"/>
        <end position="118"/>
    </location>
</feature>
<accession>A0A317WZ84</accession>
<gene>
    <name evidence="3" type="ORF">BO94DRAFT_545522</name>
</gene>
<dbReference type="EMBL" id="MSFK01000011">
    <property type="protein sequence ID" value="PWY89540.1"/>
    <property type="molecule type" value="Genomic_DNA"/>
</dbReference>
<feature type="compositionally biased region" description="Polar residues" evidence="1">
    <location>
        <begin position="174"/>
        <end position="186"/>
    </location>
</feature>
<feature type="compositionally biased region" description="Acidic residues" evidence="1">
    <location>
        <begin position="354"/>
        <end position="375"/>
    </location>
</feature>
<name>A0A317WZ84_9EURO</name>
<dbReference type="CDD" id="cd23659">
    <property type="entry name" value="USP_At3g01520-like"/>
    <property type="match status" value="1"/>
</dbReference>
<keyword evidence="4" id="KW-1185">Reference proteome</keyword>
<feature type="region of interest" description="Disordered" evidence="1">
    <location>
        <begin position="245"/>
        <end position="454"/>
    </location>
</feature>
<feature type="compositionally biased region" description="Basic and acidic residues" evidence="1">
    <location>
        <begin position="338"/>
        <end position="347"/>
    </location>
</feature>
<proteinExistence type="predicted"/>
<feature type="compositionally biased region" description="Polar residues" evidence="1">
    <location>
        <begin position="392"/>
        <end position="403"/>
    </location>
</feature>
<dbReference type="PANTHER" id="PTHR46100:SF4">
    <property type="entry name" value="USPA DOMAIN-CONTAINING PROTEIN"/>
    <property type="match status" value="1"/>
</dbReference>
<feature type="compositionally biased region" description="Polar residues" evidence="1">
    <location>
        <begin position="439"/>
        <end position="450"/>
    </location>
</feature>
<dbReference type="RefSeq" id="XP_025468451.1">
    <property type="nucleotide sequence ID" value="XM_025613242.1"/>
</dbReference>
<dbReference type="Proteomes" id="UP000246702">
    <property type="component" value="Unassembled WGS sequence"/>
</dbReference>
<organism evidence="3 4">
    <name type="scientific">Aspergillus sclerotioniger CBS 115572</name>
    <dbReference type="NCBI Taxonomy" id="1450535"/>
    <lineage>
        <taxon>Eukaryota</taxon>
        <taxon>Fungi</taxon>
        <taxon>Dikarya</taxon>
        <taxon>Ascomycota</taxon>
        <taxon>Pezizomycotina</taxon>
        <taxon>Eurotiomycetes</taxon>
        <taxon>Eurotiomycetidae</taxon>
        <taxon>Eurotiales</taxon>
        <taxon>Aspergillaceae</taxon>
        <taxon>Aspergillus</taxon>
        <taxon>Aspergillus subgen. Circumdati</taxon>
    </lineage>
</organism>
<dbReference type="STRING" id="1450535.A0A317WZ84"/>
<dbReference type="PANTHER" id="PTHR46100">
    <property type="entry name" value="IMP2'P"/>
    <property type="match status" value="1"/>
</dbReference>
<evidence type="ECO:0000256" key="1">
    <source>
        <dbReference type="SAM" id="MobiDB-lite"/>
    </source>
</evidence>
<dbReference type="Pfam" id="PF00582">
    <property type="entry name" value="Usp"/>
    <property type="match status" value="1"/>
</dbReference>
<comment type="caution">
    <text evidence="3">The sequence shown here is derived from an EMBL/GenBank/DDBJ whole genome shotgun (WGS) entry which is preliminary data.</text>
</comment>
<feature type="compositionally biased region" description="Polar residues" evidence="1">
    <location>
        <begin position="256"/>
        <end position="266"/>
    </location>
</feature>